<comment type="caution">
    <text evidence="1">The sequence shown here is derived from an EMBL/GenBank/DDBJ whole genome shotgun (WGS) entry which is preliminary data.</text>
</comment>
<proteinExistence type="predicted"/>
<dbReference type="VEuPathDB" id="FungiDB:B9J08_005435"/>
<accession>A0A0L0NS28</accession>
<organism evidence="1 2">
    <name type="scientific">Candidozyma auris</name>
    <name type="common">Yeast</name>
    <name type="synonym">Candida auris</name>
    <dbReference type="NCBI Taxonomy" id="498019"/>
    <lineage>
        <taxon>Eukaryota</taxon>
        <taxon>Fungi</taxon>
        <taxon>Dikarya</taxon>
        <taxon>Ascomycota</taxon>
        <taxon>Saccharomycotina</taxon>
        <taxon>Pichiomycetes</taxon>
        <taxon>Metschnikowiaceae</taxon>
        <taxon>Candidozyma</taxon>
    </lineage>
</organism>
<dbReference type="VEuPathDB" id="FungiDB:CJJ07_001751"/>
<dbReference type="VEuPathDB" id="FungiDB:CJI97_005518"/>
<reference evidence="2" key="1">
    <citation type="journal article" date="2015" name="BMC Genomics">
        <title>Draft genome of a commonly misdiagnosed multidrug resistant pathogen Candida auris.</title>
        <authorList>
            <person name="Chatterjee S."/>
            <person name="Alampalli S.V."/>
            <person name="Nageshan R.K."/>
            <person name="Chettiar S.T."/>
            <person name="Joshi S."/>
            <person name="Tatu U.S."/>
        </authorList>
    </citation>
    <scope>NUCLEOTIDE SEQUENCE [LARGE SCALE GENOMIC DNA]</scope>
    <source>
        <strain evidence="2">6684</strain>
    </source>
</reference>
<evidence type="ECO:0000313" key="1">
    <source>
        <dbReference type="EMBL" id="KND96853.1"/>
    </source>
</evidence>
<name>A0A0L0NS28_CANAR</name>
<sequence>MCYDRTVSLLRVSGYFRQRNLVVDNLLDKGKSYLKKQTGRDLDDFKDM</sequence>
<protein>
    <submittedName>
        <fullName evidence="1">Uncharacterized protein</fullName>
    </submittedName>
</protein>
<dbReference type="VEuPathDB" id="FungiDB:CJI96_0004793"/>
<dbReference type="VEuPathDB" id="FungiDB:QG37_06723"/>
<dbReference type="EMBL" id="LGST01000048">
    <property type="protein sequence ID" value="KND96853.1"/>
    <property type="molecule type" value="Genomic_DNA"/>
</dbReference>
<dbReference type="AlphaFoldDB" id="A0A0L0NS28"/>
<gene>
    <name evidence="1" type="ORF">QG37_06723</name>
</gene>
<dbReference type="VEuPathDB" id="FungiDB:CJJ09_003912"/>
<evidence type="ECO:0000313" key="2">
    <source>
        <dbReference type="Proteomes" id="UP000037122"/>
    </source>
</evidence>
<dbReference type="Proteomes" id="UP000037122">
    <property type="component" value="Unassembled WGS sequence"/>
</dbReference>